<accession>A0ABS9TW02</accession>
<gene>
    <name evidence="2" type="ORF">L0M17_00830</name>
</gene>
<dbReference type="RefSeq" id="WP_241050341.1">
    <property type="nucleotide sequence ID" value="NZ_JAKZBV010000001.1"/>
</dbReference>
<name>A0ABS9TW02_9MICC</name>
<dbReference type="EMBL" id="JAKZBV010000001">
    <property type="protein sequence ID" value="MCH6468540.1"/>
    <property type="molecule type" value="Genomic_DNA"/>
</dbReference>
<evidence type="ECO:0008006" key="4">
    <source>
        <dbReference type="Google" id="ProtNLM"/>
    </source>
</evidence>
<proteinExistence type="predicted"/>
<evidence type="ECO:0000313" key="2">
    <source>
        <dbReference type="EMBL" id="MCH6468540.1"/>
    </source>
</evidence>
<sequence length="80" mass="8867">MLDMSGAATAQKPQDASPDSGLPVEPEQHYRSLWILQHLLEGSELAAETKTRLKELVEEHAADPDQALLEHLREVRAPLS</sequence>
<comment type="caution">
    <text evidence="2">The sequence shown here is derived from an EMBL/GenBank/DDBJ whole genome shotgun (WGS) entry which is preliminary data.</text>
</comment>
<protein>
    <recommendedName>
        <fullName evidence="4">Anti-sigma factor NepR domain-containing protein</fullName>
    </recommendedName>
</protein>
<reference evidence="2 3" key="1">
    <citation type="submission" date="2022-03" db="EMBL/GenBank/DDBJ databases">
        <title>Sinomonas sp. isolated from a soil.</title>
        <authorList>
            <person name="Han J."/>
            <person name="Kim D.-U."/>
        </authorList>
    </citation>
    <scope>NUCLEOTIDE SEQUENCE [LARGE SCALE GENOMIC DNA]</scope>
    <source>
        <strain evidence="2 3">5-5</strain>
    </source>
</reference>
<evidence type="ECO:0000313" key="3">
    <source>
        <dbReference type="Proteomes" id="UP001202922"/>
    </source>
</evidence>
<dbReference type="Proteomes" id="UP001202922">
    <property type="component" value="Unassembled WGS sequence"/>
</dbReference>
<feature type="region of interest" description="Disordered" evidence="1">
    <location>
        <begin position="1"/>
        <end position="25"/>
    </location>
</feature>
<evidence type="ECO:0000256" key="1">
    <source>
        <dbReference type="SAM" id="MobiDB-lite"/>
    </source>
</evidence>
<organism evidence="2 3">
    <name type="scientific">Sinomonas terrae</name>
    <dbReference type="NCBI Taxonomy" id="2908838"/>
    <lineage>
        <taxon>Bacteria</taxon>
        <taxon>Bacillati</taxon>
        <taxon>Actinomycetota</taxon>
        <taxon>Actinomycetes</taxon>
        <taxon>Micrococcales</taxon>
        <taxon>Micrococcaceae</taxon>
        <taxon>Sinomonas</taxon>
    </lineage>
</organism>
<keyword evidence="3" id="KW-1185">Reference proteome</keyword>